<proteinExistence type="inferred from homology"/>
<dbReference type="InterPro" id="IPR006015">
    <property type="entry name" value="Universal_stress_UspA"/>
</dbReference>
<comment type="caution">
    <text evidence="3">The sequence shown here is derived from an EMBL/GenBank/DDBJ whole genome shotgun (WGS) entry which is preliminary data.</text>
</comment>
<dbReference type="EMBL" id="WNKX01000030">
    <property type="protein sequence ID" value="MTW13926.1"/>
    <property type="molecule type" value="Genomic_DNA"/>
</dbReference>
<protein>
    <submittedName>
        <fullName evidence="3">Universal stress protein</fullName>
    </submittedName>
</protein>
<dbReference type="OrthoDB" id="9804721at2"/>
<comment type="similarity">
    <text evidence="1">Belongs to the universal stress protein A family.</text>
</comment>
<keyword evidence="4" id="KW-1185">Reference proteome</keyword>
<dbReference type="PANTHER" id="PTHR46268">
    <property type="entry name" value="STRESS RESPONSE PROTEIN NHAX"/>
    <property type="match status" value="1"/>
</dbReference>
<evidence type="ECO:0000259" key="2">
    <source>
        <dbReference type="Pfam" id="PF00582"/>
    </source>
</evidence>
<evidence type="ECO:0000313" key="3">
    <source>
        <dbReference type="EMBL" id="MTW13926.1"/>
    </source>
</evidence>
<gene>
    <name evidence="3" type="ORF">GM658_25255</name>
</gene>
<dbReference type="SUPFAM" id="SSF52402">
    <property type="entry name" value="Adenine nucleotide alpha hydrolases-like"/>
    <property type="match status" value="2"/>
</dbReference>
<evidence type="ECO:0000313" key="4">
    <source>
        <dbReference type="Proteomes" id="UP000472320"/>
    </source>
</evidence>
<evidence type="ECO:0000256" key="1">
    <source>
        <dbReference type="ARBA" id="ARBA00008791"/>
    </source>
</evidence>
<dbReference type="Proteomes" id="UP000472320">
    <property type="component" value="Unassembled WGS sequence"/>
</dbReference>
<feature type="domain" description="UspA" evidence="2">
    <location>
        <begin position="155"/>
        <end position="278"/>
    </location>
</feature>
<dbReference type="PRINTS" id="PR01438">
    <property type="entry name" value="UNVRSLSTRESS"/>
</dbReference>
<accession>A0A6L6QQG0</accession>
<name>A0A6L6QQG0_9BURK</name>
<dbReference type="Pfam" id="PF00582">
    <property type="entry name" value="Usp"/>
    <property type="match status" value="1"/>
</dbReference>
<organism evidence="3 4">
    <name type="scientific">Massilia eburnea</name>
    <dbReference type="NCBI Taxonomy" id="1776165"/>
    <lineage>
        <taxon>Bacteria</taxon>
        <taxon>Pseudomonadati</taxon>
        <taxon>Pseudomonadota</taxon>
        <taxon>Betaproteobacteria</taxon>
        <taxon>Burkholderiales</taxon>
        <taxon>Oxalobacteraceae</taxon>
        <taxon>Telluria group</taxon>
        <taxon>Massilia</taxon>
    </lineage>
</organism>
<sequence>MGYKTVVVHINSSSDTERRVRLAAQITRMANGHLVGSAMSGISRYLYADHATAMGVGMAAQCMDEARENARANLRRFENQCQMLDMPSFEARLIDDQAADGLVLQSRYGDLIVLGQVNPDDPISPMEEETPEYVAINSARPVLVLPYAGHFEAPFKRVLVAWDGSMEATRAVTAAIPLLQKAGKVTLAVFNAGRQPDTHGGEPGADIALYLARHDIEVEVSSQVTAIDIGSALLSYAADIDADLLVMGCYGHSRFREIMLGGATRTILQSMTLPVLMAH</sequence>
<dbReference type="AlphaFoldDB" id="A0A6L6QQG0"/>
<reference evidence="3 4" key="1">
    <citation type="submission" date="2019-11" db="EMBL/GenBank/DDBJ databases">
        <title>Type strains purchased from KCTC, JCM and DSMZ.</title>
        <authorList>
            <person name="Lu H."/>
        </authorList>
    </citation>
    <scope>NUCLEOTIDE SEQUENCE [LARGE SCALE GENOMIC DNA]</scope>
    <source>
        <strain evidence="3 4">JCM 31587</strain>
    </source>
</reference>
<dbReference type="CDD" id="cd00293">
    <property type="entry name" value="USP-like"/>
    <property type="match status" value="1"/>
</dbReference>
<dbReference type="RefSeq" id="WP_155456839.1">
    <property type="nucleotide sequence ID" value="NZ_WNKX01000030.1"/>
</dbReference>
<dbReference type="InterPro" id="IPR006016">
    <property type="entry name" value="UspA"/>
</dbReference>
<dbReference type="PANTHER" id="PTHR46268:SF15">
    <property type="entry name" value="UNIVERSAL STRESS PROTEIN HP_0031"/>
    <property type="match status" value="1"/>
</dbReference>
<dbReference type="Gene3D" id="3.40.50.12370">
    <property type="match status" value="1"/>
</dbReference>